<dbReference type="GO" id="GO:0005886">
    <property type="term" value="C:plasma membrane"/>
    <property type="evidence" value="ECO:0007669"/>
    <property type="project" value="TreeGrafter"/>
</dbReference>
<keyword evidence="3 6" id="KW-1133">Transmembrane helix</keyword>
<name>A0A6A6WK58_9PEZI</name>
<dbReference type="CDD" id="cd17323">
    <property type="entry name" value="MFS_Tpo1_MDR_like"/>
    <property type="match status" value="1"/>
</dbReference>
<dbReference type="EMBL" id="ML996565">
    <property type="protein sequence ID" value="KAF2762461.1"/>
    <property type="molecule type" value="Genomic_DNA"/>
</dbReference>
<dbReference type="SUPFAM" id="SSF103473">
    <property type="entry name" value="MFS general substrate transporter"/>
    <property type="match status" value="1"/>
</dbReference>
<dbReference type="GeneID" id="54488847"/>
<dbReference type="GO" id="GO:0010509">
    <property type="term" value="P:intracellular polyamine homeostasis"/>
    <property type="evidence" value="ECO:0007669"/>
    <property type="project" value="TreeGrafter"/>
</dbReference>
<comment type="subcellular location">
    <subcellularLocation>
        <location evidence="1">Membrane</location>
        <topology evidence="1">Multi-pass membrane protein</topology>
    </subcellularLocation>
</comment>
<accession>A0A6A6WK58</accession>
<dbReference type="Pfam" id="PF07690">
    <property type="entry name" value="MFS_1"/>
    <property type="match status" value="1"/>
</dbReference>
<dbReference type="AlphaFoldDB" id="A0A6A6WK58"/>
<dbReference type="Proteomes" id="UP000799437">
    <property type="component" value="Unassembled WGS sequence"/>
</dbReference>
<feature type="transmembrane region" description="Helical" evidence="6">
    <location>
        <begin position="236"/>
        <end position="258"/>
    </location>
</feature>
<evidence type="ECO:0000256" key="4">
    <source>
        <dbReference type="ARBA" id="ARBA00023136"/>
    </source>
</evidence>
<keyword evidence="4 6" id="KW-0472">Membrane</keyword>
<sequence length="584" mass="63587">MAGLWSQHHGEDASTGDLSLVESRPYTPKSKNEEESDQSSNASSQILVPPPERPTQPHPLSRSLSVGSRVVAAVAVPHNERRGLLAFLTLVPEVTKPTDYTSTTKWSLTALVSIAAAAAPAGSAIIMPALADIAEDFDSNPTVTNLSLALYVLSMSIFPLWWSSFSETLGRRTVYVASFSLFLVWNVLSAVSVNVIMFIVMRTLSGGAASSVQAVGAGTIADIWEPKDRGKAMGLFYLGPLCGPLLAPMIGGALADALGWRSTQWFLVGFGGITLMGILLLLPETLLKRQQTVVRTTKVTDHVSETGDVEPRQDIDPEAVLGPKPLRRASTMQSIQLKTSKWIRVLRRCLVDPLSILLLLRFPAVLVTVYYASIAFGSLYVLNVSIQETFRIPPYGFSDSIIGLLYIPNSLGYLIASLVGGRWVDYIMKREASKAGRYDEKGRPIFQPEDRMRENAWLGAVLFPSALLWYGWAAHNGATWIIPMIANFFFGIGSMLIFQLATTMLTEFLPRQASTGIAVNNFARNIFGFAGSVAAEPAILAIGNGWLFTILAIVGIISGPMCVWSMKKYGTKWRDSMNTAMNAT</sequence>
<keyword evidence="9" id="KW-1185">Reference proteome</keyword>
<feature type="transmembrane region" description="Helical" evidence="6">
    <location>
        <begin position="480"/>
        <end position="501"/>
    </location>
</feature>
<gene>
    <name evidence="8" type="ORF">EJ05DRAFT_506185</name>
</gene>
<evidence type="ECO:0000259" key="7">
    <source>
        <dbReference type="PROSITE" id="PS50850"/>
    </source>
</evidence>
<feature type="transmembrane region" description="Helical" evidence="6">
    <location>
        <begin position="174"/>
        <end position="200"/>
    </location>
</feature>
<feature type="transmembrane region" description="Helical" evidence="6">
    <location>
        <begin position="456"/>
        <end position="474"/>
    </location>
</feature>
<dbReference type="Gene3D" id="1.20.1250.20">
    <property type="entry name" value="MFS general substrate transporter like domains"/>
    <property type="match status" value="1"/>
</dbReference>
<feature type="transmembrane region" description="Helical" evidence="6">
    <location>
        <begin position="401"/>
        <end position="424"/>
    </location>
</feature>
<feature type="transmembrane region" description="Helical" evidence="6">
    <location>
        <begin position="546"/>
        <end position="564"/>
    </location>
</feature>
<reference evidence="8" key="1">
    <citation type="journal article" date="2020" name="Stud. Mycol.">
        <title>101 Dothideomycetes genomes: a test case for predicting lifestyles and emergence of pathogens.</title>
        <authorList>
            <person name="Haridas S."/>
            <person name="Albert R."/>
            <person name="Binder M."/>
            <person name="Bloem J."/>
            <person name="Labutti K."/>
            <person name="Salamov A."/>
            <person name="Andreopoulos B."/>
            <person name="Baker S."/>
            <person name="Barry K."/>
            <person name="Bills G."/>
            <person name="Bluhm B."/>
            <person name="Cannon C."/>
            <person name="Castanera R."/>
            <person name="Culley D."/>
            <person name="Daum C."/>
            <person name="Ezra D."/>
            <person name="Gonzalez J."/>
            <person name="Henrissat B."/>
            <person name="Kuo A."/>
            <person name="Liang C."/>
            <person name="Lipzen A."/>
            <person name="Lutzoni F."/>
            <person name="Magnuson J."/>
            <person name="Mondo S."/>
            <person name="Nolan M."/>
            <person name="Ohm R."/>
            <person name="Pangilinan J."/>
            <person name="Park H.-J."/>
            <person name="Ramirez L."/>
            <person name="Alfaro M."/>
            <person name="Sun H."/>
            <person name="Tritt A."/>
            <person name="Yoshinaga Y."/>
            <person name="Zwiers L.-H."/>
            <person name="Turgeon B."/>
            <person name="Goodwin S."/>
            <person name="Spatafora J."/>
            <person name="Crous P."/>
            <person name="Grigoriev I."/>
        </authorList>
    </citation>
    <scope>NUCLEOTIDE SEQUENCE</scope>
    <source>
        <strain evidence="8">CBS 121739</strain>
    </source>
</reference>
<evidence type="ECO:0000256" key="2">
    <source>
        <dbReference type="ARBA" id="ARBA00022692"/>
    </source>
</evidence>
<feature type="transmembrane region" description="Helical" evidence="6">
    <location>
        <begin position="522"/>
        <end position="540"/>
    </location>
</feature>
<feature type="transmembrane region" description="Helical" evidence="6">
    <location>
        <begin position="264"/>
        <end position="282"/>
    </location>
</feature>
<dbReference type="InterPro" id="IPR011701">
    <property type="entry name" value="MFS"/>
</dbReference>
<dbReference type="PANTHER" id="PTHR23502:SF5">
    <property type="entry name" value="QUINIDINE RESISTANCE PROTEIN 3"/>
    <property type="match status" value="1"/>
</dbReference>
<dbReference type="Gene3D" id="1.20.1720.10">
    <property type="entry name" value="Multidrug resistance protein D"/>
    <property type="match status" value="1"/>
</dbReference>
<dbReference type="OrthoDB" id="3936150at2759"/>
<feature type="compositionally biased region" description="Pro residues" evidence="5">
    <location>
        <begin position="48"/>
        <end position="57"/>
    </location>
</feature>
<feature type="transmembrane region" description="Helical" evidence="6">
    <location>
        <begin position="206"/>
        <end position="224"/>
    </location>
</feature>
<evidence type="ECO:0000256" key="6">
    <source>
        <dbReference type="SAM" id="Phobius"/>
    </source>
</evidence>
<evidence type="ECO:0000313" key="8">
    <source>
        <dbReference type="EMBL" id="KAF2762461.1"/>
    </source>
</evidence>
<feature type="non-terminal residue" evidence="8">
    <location>
        <position position="1"/>
    </location>
</feature>
<dbReference type="PANTHER" id="PTHR23502">
    <property type="entry name" value="MAJOR FACILITATOR SUPERFAMILY"/>
    <property type="match status" value="1"/>
</dbReference>
<feature type="transmembrane region" description="Helical" evidence="6">
    <location>
        <begin position="354"/>
        <end position="381"/>
    </location>
</feature>
<organism evidence="8 9">
    <name type="scientific">Pseudovirgaria hyperparasitica</name>
    <dbReference type="NCBI Taxonomy" id="470096"/>
    <lineage>
        <taxon>Eukaryota</taxon>
        <taxon>Fungi</taxon>
        <taxon>Dikarya</taxon>
        <taxon>Ascomycota</taxon>
        <taxon>Pezizomycotina</taxon>
        <taxon>Dothideomycetes</taxon>
        <taxon>Dothideomycetes incertae sedis</taxon>
        <taxon>Acrospermales</taxon>
        <taxon>Acrospermaceae</taxon>
        <taxon>Pseudovirgaria</taxon>
    </lineage>
</organism>
<protein>
    <submittedName>
        <fullName evidence="8">MFS general substrate transporter</fullName>
    </submittedName>
</protein>
<proteinExistence type="predicted"/>
<dbReference type="InterPro" id="IPR036259">
    <property type="entry name" value="MFS_trans_sf"/>
</dbReference>
<dbReference type="PROSITE" id="PS50850">
    <property type="entry name" value="MFS"/>
    <property type="match status" value="1"/>
</dbReference>
<feature type="region of interest" description="Disordered" evidence="5">
    <location>
        <begin position="1"/>
        <end position="63"/>
    </location>
</feature>
<evidence type="ECO:0000313" key="9">
    <source>
        <dbReference type="Proteomes" id="UP000799437"/>
    </source>
</evidence>
<evidence type="ECO:0000256" key="1">
    <source>
        <dbReference type="ARBA" id="ARBA00004141"/>
    </source>
</evidence>
<dbReference type="RefSeq" id="XP_033604912.1">
    <property type="nucleotide sequence ID" value="XM_033747793.1"/>
</dbReference>
<dbReference type="InterPro" id="IPR020846">
    <property type="entry name" value="MFS_dom"/>
</dbReference>
<keyword evidence="2 6" id="KW-0812">Transmembrane</keyword>
<evidence type="ECO:0000256" key="5">
    <source>
        <dbReference type="SAM" id="MobiDB-lite"/>
    </source>
</evidence>
<evidence type="ECO:0000256" key="3">
    <source>
        <dbReference type="ARBA" id="ARBA00022989"/>
    </source>
</evidence>
<feature type="domain" description="Major facilitator superfamily (MFS) profile" evidence="7">
    <location>
        <begin position="108"/>
        <end position="570"/>
    </location>
</feature>
<dbReference type="GO" id="GO:0015203">
    <property type="term" value="F:polyamine transmembrane transporter activity"/>
    <property type="evidence" value="ECO:0007669"/>
    <property type="project" value="TreeGrafter"/>
</dbReference>
<feature type="transmembrane region" description="Helical" evidence="6">
    <location>
        <begin position="106"/>
        <end position="131"/>
    </location>
</feature>
<feature type="transmembrane region" description="Helical" evidence="6">
    <location>
        <begin position="143"/>
        <end position="162"/>
    </location>
</feature>